<accession>L9WKD4</accession>
<dbReference type="OrthoDB" id="290983at2157"/>
<dbReference type="RefSeq" id="WP_006065740.1">
    <property type="nucleotide sequence ID" value="NZ_AOHY01000016.1"/>
</dbReference>
<evidence type="ECO:0000313" key="2">
    <source>
        <dbReference type="EMBL" id="ELY49914.1"/>
    </source>
</evidence>
<dbReference type="InterPro" id="IPR058473">
    <property type="entry name" value="DUF8159"/>
</dbReference>
<keyword evidence="3" id="KW-1185">Reference proteome</keyword>
<dbReference type="Proteomes" id="UP000011690">
    <property type="component" value="Unassembled WGS sequence"/>
</dbReference>
<feature type="domain" description="DUF8159" evidence="1">
    <location>
        <begin position="45"/>
        <end position="162"/>
    </location>
</feature>
<evidence type="ECO:0000259" key="1">
    <source>
        <dbReference type="Pfam" id="PF26490"/>
    </source>
</evidence>
<gene>
    <name evidence="2" type="ORF">C494_07885</name>
</gene>
<sequence length="165" mass="18048">MADQIEEGGIGRSRRSVLASGGLVLAAAVGVPIGSTNEHEDAFTEDEILTLFEIVIEDEGVEVAELEVEEEETLGAEVLSFDYYPLGPTEDEIIEEMGYVTGAFAEAVNMGLEVERLEATALDIAGEPISEWYVETEWTEEYNAGEMTANELALETMMTLEMIDE</sequence>
<evidence type="ECO:0000313" key="3">
    <source>
        <dbReference type="Proteomes" id="UP000011690"/>
    </source>
</evidence>
<organism evidence="2 3">
    <name type="scientific">Natronorubrum bangense JCM 10635</name>
    <dbReference type="NCBI Taxonomy" id="1227500"/>
    <lineage>
        <taxon>Archaea</taxon>
        <taxon>Methanobacteriati</taxon>
        <taxon>Methanobacteriota</taxon>
        <taxon>Stenosarchaea group</taxon>
        <taxon>Halobacteria</taxon>
        <taxon>Halobacteriales</taxon>
        <taxon>Natrialbaceae</taxon>
        <taxon>Natronorubrum</taxon>
    </lineage>
</organism>
<comment type="caution">
    <text evidence="2">The sequence shown here is derived from an EMBL/GenBank/DDBJ whole genome shotgun (WGS) entry which is preliminary data.</text>
</comment>
<dbReference type="eggNOG" id="arCOG06310">
    <property type="taxonomic scope" value="Archaea"/>
</dbReference>
<reference evidence="2 3" key="1">
    <citation type="journal article" date="2014" name="PLoS Genet.">
        <title>Phylogenetically driven sequencing of extremely halophilic archaea reveals strategies for static and dynamic osmo-response.</title>
        <authorList>
            <person name="Becker E.A."/>
            <person name="Seitzer P.M."/>
            <person name="Tritt A."/>
            <person name="Larsen D."/>
            <person name="Krusor M."/>
            <person name="Yao A.I."/>
            <person name="Wu D."/>
            <person name="Madern D."/>
            <person name="Eisen J.A."/>
            <person name="Darling A.E."/>
            <person name="Facciotti M.T."/>
        </authorList>
    </citation>
    <scope>NUCLEOTIDE SEQUENCE [LARGE SCALE GENOMIC DNA]</scope>
    <source>
        <strain evidence="2 3">JCM 10635</strain>
    </source>
</reference>
<dbReference type="PATRIC" id="fig|1227500.6.peg.1588"/>
<dbReference type="EMBL" id="AOHY01000016">
    <property type="protein sequence ID" value="ELY49914.1"/>
    <property type="molecule type" value="Genomic_DNA"/>
</dbReference>
<name>L9WKD4_9EURY</name>
<protein>
    <recommendedName>
        <fullName evidence="1">DUF8159 domain-containing protein</fullName>
    </recommendedName>
</protein>
<proteinExistence type="predicted"/>
<dbReference type="GeneID" id="39852429"/>
<dbReference type="Pfam" id="PF26490">
    <property type="entry name" value="DUF8159"/>
    <property type="match status" value="1"/>
</dbReference>
<dbReference type="AlphaFoldDB" id="L9WKD4"/>